<name>A0A1V9F5B1_9BACT</name>
<evidence type="ECO:0008006" key="3">
    <source>
        <dbReference type="Google" id="ProtNLM"/>
    </source>
</evidence>
<evidence type="ECO:0000313" key="1">
    <source>
        <dbReference type="EMBL" id="OQP53568.1"/>
    </source>
</evidence>
<dbReference type="GO" id="GO:0033104">
    <property type="term" value="C:type VI protein secretion system complex"/>
    <property type="evidence" value="ECO:0007669"/>
    <property type="project" value="InterPro"/>
</dbReference>
<gene>
    <name evidence="1" type="ORF">A4R26_06210</name>
</gene>
<dbReference type="STRING" id="550983.A4R26_06210"/>
<organism evidence="1 2">
    <name type="scientific">Niastella populi</name>
    <dbReference type="NCBI Taxonomy" id="550983"/>
    <lineage>
        <taxon>Bacteria</taxon>
        <taxon>Pseudomonadati</taxon>
        <taxon>Bacteroidota</taxon>
        <taxon>Chitinophagia</taxon>
        <taxon>Chitinophagales</taxon>
        <taxon>Chitinophagaceae</taxon>
        <taxon>Niastella</taxon>
    </lineage>
</organism>
<dbReference type="AlphaFoldDB" id="A0A1V9F5B1"/>
<dbReference type="OrthoDB" id="955509at2"/>
<dbReference type="EMBL" id="LWBP01000210">
    <property type="protein sequence ID" value="OQP53568.1"/>
    <property type="molecule type" value="Genomic_DNA"/>
</dbReference>
<keyword evidence="2" id="KW-1185">Reference proteome</keyword>
<dbReference type="Pfam" id="PF17642">
    <property type="entry name" value="TssD"/>
    <property type="match status" value="1"/>
</dbReference>
<dbReference type="Proteomes" id="UP000192276">
    <property type="component" value="Unassembled WGS sequence"/>
</dbReference>
<dbReference type="InterPro" id="IPR041408">
    <property type="entry name" value="Hcp_Tssd"/>
</dbReference>
<protein>
    <recommendedName>
        <fullName evidence="3">Phage tail protein</fullName>
    </recommendedName>
</protein>
<accession>A0A1V9F5B1</accession>
<comment type="caution">
    <text evidence="1">The sequence shown here is derived from an EMBL/GenBank/DDBJ whole genome shotgun (WGS) entry which is preliminary data.</text>
</comment>
<reference evidence="2" key="1">
    <citation type="submission" date="2016-04" db="EMBL/GenBank/DDBJ databases">
        <authorList>
            <person name="Chen L."/>
            <person name="Zhuang W."/>
            <person name="Wang G."/>
        </authorList>
    </citation>
    <scope>NUCLEOTIDE SEQUENCE [LARGE SCALE GENOMIC DNA]</scope>
    <source>
        <strain evidence="2">208</strain>
    </source>
</reference>
<evidence type="ECO:0000313" key="2">
    <source>
        <dbReference type="Proteomes" id="UP000192276"/>
    </source>
</evidence>
<sequence>MSFIARLQLQNEDEINVLRCGFKFNQSIDVTGKAASKPMGGTINLTLASINHPELFEWMINTLQTKNGKITFIRYDTMSKLKTLEFENALCVEYHEIFDPAGEHPILLQLTLSAHTIKLEETVFKNNWPGL</sequence>
<dbReference type="RefSeq" id="WP_081169448.1">
    <property type="nucleotide sequence ID" value="NZ_LWBP01000210.1"/>
</dbReference>
<proteinExistence type="predicted"/>